<name>A0A0P9P4V1_9PSED</name>
<evidence type="ECO:0000256" key="3">
    <source>
        <dbReference type="PROSITE-ProRule" id="PRU00244"/>
    </source>
</evidence>
<evidence type="ECO:0000256" key="4">
    <source>
        <dbReference type="SAM" id="MobiDB-lite"/>
    </source>
</evidence>
<keyword evidence="3" id="KW-1133">Transmembrane helix</keyword>
<feature type="compositionally biased region" description="Acidic residues" evidence="4">
    <location>
        <begin position="745"/>
        <end position="759"/>
    </location>
</feature>
<dbReference type="InterPro" id="IPR043128">
    <property type="entry name" value="Rev_trsase/Diguanyl_cyclase"/>
</dbReference>
<gene>
    <name evidence="8" type="ORF">ALO88_05258</name>
</gene>
<protein>
    <submittedName>
        <fullName evidence="8">GGDEF domain/EAL domain protein</fullName>
    </submittedName>
</protein>
<dbReference type="Pfam" id="PF00563">
    <property type="entry name" value="EAL"/>
    <property type="match status" value="1"/>
</dbReference>
<dbReference type="Pfam" id="PF03707">
    <property type="entry name" value="MHYT"/>
    <property type="match status" value="2"/>
</dbReference>
<dbReference type="PANTHER" id="PTHR44757">
    <property type="entry name" value="DIGUANYLATE CYCLASE DGCP"/>
    <property type="match status" value="1"/>
</dbReference>
<dbReference type="PANTHER" id="PTHR44757:SF2">
    <property type="entry name" value="BIOFILM ARCHITECTURE MAINTENANCE PROTEIN MBAA"/>
    <property type="match status" value="1"/>
</dbReference>
<dbReference type="InterPro" id="IPR005330">
    <property type="entry name" value="MHYT_dom"/>
</dbReference>
<dbReference type="Gene3D" id="3.30.70.270">
    <property type="match status" value="1"/>
</dbReference>
<dbReference type="CDD" id="cd01948">
    <property type="entry name" value="EAL"/>
    <property type="match status" value="1"/>
</dbReference>
<dbReference type="SMART" id="SM00052">
    <property type="entry name" value="EAL"/>
    <property type="match status" value="1"/>
</dbReference>
<evidence type="ECO:0000256" key="1">
    <source>
        <dbReference type="ARBA" id="ARBA00001946"/>
    </source>
</evidence>
<feature type="transmembrane region" description="Helical" evidence="3">
    <location>
        <begin position="99"/>
        <end position="121"/>
    </location>
</feature>
<dbReference type="PROSITE" id="PS50883">
    <property type="entry name" value="EAL"/>
    <property type="match status" value="1"/>
</dbReference>
<dbReference type="SUPFAM" id="SSF55073">
    <property type="entry name" value="Nucleotide cyclase"/>
    <property type="match status" value="1"/>
</dbReference>
<evidence type="ECO:0000256" key="2">
    <source>
        <dbReference type="ARBA" id="ARBA00004533"/>
    </source>
</evidence>
<dbReference type="GO" id="GO:0003824">
    <property type="term" value="F:catalytic activity"/>
    <property type="evidence" value="ECO:0007669"/>
    <property type="project" value="UniProtKB-ARBA"/>
</dbReference>
<feature type="transmembrane region" description="Helical" evidence="3">
    <location>
        <begin position="207"/>
        <end position="225"/>
    </location>
</feature>
<dbReference type="InterPro" id="IPR000160">
    <property type="entry name" value="GGDEF_dom"/>
</dbReference>
<dbReference type="Gene3D" id="3.20.20.450">
    <property type="entry name" value="EAL domain"/>
    <property type="match status" value="1"/>
</dbReference>
<dbReference type="PATRIC" id="fig|251702.3.peg.4136"/>
<feature type="transmembrane region" description="Helical" evidence="3">
    <location>
        <begin position="133"/>
        <end position="156"/>
    </location>
</feature>
<dbReference type="AlphaFoldDB" id="A0A0P9P4V1"/>
<dbReference type="InterPro" id="IPR035919">
    <property type="entry name" value="EAL_sf"/>
</dbReference>
<accession>A0A0P9P4V1</accession>
<comment type="subcellular location">
    <subcellularLocation>
        <location evidence="2">Cell inner membrane</location>
    </subcellularLocation>
</comment>
<dbReference type="InterPro" id="IPR029787">
    <property type="entry name" value="Nucleotide_cyclase"/>
</dbReference>
<dbReference type="NCBIfam" id="TIGR00254">
    <property type="entry name" value="GGDEF"/>
    <property type="match status" value="1"/>
</dbReference>
<comment type="cofactor">
    <cofactor evidence="1">
        <name>Mg(2+)</name>
        <dbReference type="ChEBI" id="CHEBI:18420"/>
    </cofactor>
</comment>
<evidence type="ECO:0000259" key="7">
    <source>
        <dbReference type="PROSITE" id="PS50924"/>
    </source>
</evidence>
<feature type="domain" description="EAL" evidence="5">
    <location>
        <begin position="469"/>
        <end position="724"/>
    </location>
</feature>
<dbReference type="FunFam" id="3.30.70.270:FF:000001">
    <property type="entry name" value="Diguanylate cyclase domain protein"/>
    <property type="match status" value="1"/>
</dbReference>
<dbReference type="Proteomes" id="UP000050425">
    <property type="component" value="Unassembled WGS sequence"/>
</dbReference>
<dbReference type="CDD" id="cd01949">
    <property type="entry name" value="GGDEF"/>
    <property type="match status" value="1"/>
</dbReference>
<comment type="caution">
    <text evidence="8">The sequence shown here is derived from an EMBL/GenBank/DDBJ whole genome shotgun (WGS) entry which is preliminary data.</text>
</comment>
<dbReference type="PROSITE" id="PS50887">
    <property type="entry name" value="GGDEF"/>
    <property type="match status" value="1"/>
</dbReference>
<dbReference type="InterPro" id="IPR001633">
    <property type="entry name" value="EAL_dom"/>
</dbReference>
<dbReference type="SMART" id="SM00267">
    <property type="entry name" value="GGDEF"/>
    <property type="match status" value="1"/>
</dbReference>
<evidence type="ECO:0000313" key="9">
    <source>
        <dbReference type="Proteomes" id="UP000050425"/>
    </source>
</evidence>
<organism evidence="8 9">
    <name type="scientific">Pseudomonas syringae pv. antirrhini</name>
    <dbReference type="NCBI Taxonomy" id="251702"/>
    <lineage>
        <taxon>Bacteria</taxon>
        <taxon>Pseudomonadati</taxon>
        <taxon>Pseudomonadota</taxon>
        <taxon>Gammaproteobacteria</taxon>
        <taxon>Pseudomonadales</taxon>
        <taxon>Pseudomonadaceae</taxon>
        <taxon>Pseudomonas</taxon>
    </lineage>
</organism>
<reference evidence="8 9" key="1">
    <citation type="submission" date="2015-09" db="EMBL/GenBank/DDBJ databases">
        <title>Genome announcement of multiple Pseudomonas syringae strains.</title>
        <authorList>
            <person name="Thakur S."/>
            <person name="Wang P.W."/>
            <person name="Gong Y."/>
            <person name="Weir B.S."/>
            <person name="Guttman D.S."/>
        </authorList>
    </citation>
    <scope>NUCLEOTIDE SEQUENCE [LARGE SCALE GENOMIC DNA]</scope>
    <source>
        <strain evidence="8 9">ICMP4303</strain>
    </source>
</reference>
<dbReference type="SUPFAM" id="SSF141868">
    <property type="entry name" value="EAL domain-like"/>
    <property type="match status" value="1"/>
</dbReference>
<sequence>MVVKIGHAMEWLGLNMFAGLPADGQLLVDCSHNLFLVALAYGVACAACFATLDIADRVIHVDATTSRRVWKALGALCLAGGVWAMHFISMLAFQAPLKISYDLTITLVSLLIVLITALGAMKALTIPELTLKRCLISSVVMGIGISTMHYLGMSAMRSAATQYYEPRMFALSIVVAVLSSIALLTLSRHLRQYSGMFHQMFRYGVSLLLGAGLLTMHLMGMRALRLVIPENAELHIPGTENSQQLGLTIAAITLLIIAGSISAAMADKKLQGKENDLQRVNALLSQLDQARVSLQQVAHYDPLTNLINRRGFNQIFAEKLLEHTHSKGMLAVMFLDIDHFKRINDSLGHDAGDELLKVIAERIRSATRVQDVVARFGGDEFCILLSIPDYEEARHLAHRVMHKMKETIALAGRRMVMTTSIGIAVFPRDGSTCDELLKHADLALYQSKGNGRNRVNFFSPALKTKASLELHLEEELRNALREETGLQVYYQPIVDMRTGHVAKLEALVRWHHPQHGLLAPVRFIGIAEANGLIAELDNWVLRRACRDLATLRNEGLEQLIITVNCSALTLGRDELVEEVEQALADANAAPGRLELEVTENALMGNISNTILMLKHIRSLGVSLSIDDFGTGYSSLAYLKRLPLDTLKIDRSFIIDIPDSPQDMEIVQAIIVMAHTLHLKVVTEGVETPAQLEFLNQFGSDYVQGYLFSRPQPLERILPLAKQMNAREANSRWPVLPFPVSKEPDIDVPEPIDPFDELPDSDSFVSHRPVRT</sequence>
<evidence type="ECO:0000259" key="5">
    <source>
        <dbReference type="PROSITE" id="PS50883"/>
    </source>
</evidence>
<evidence type="ECO:0000259" key="6">
    <source>
        <dbReference type="PROSITE" id="PS50887"/>
    </source>
</evidence>
<feature type="domain" description="MHYT" evidence="7">
    <location>
        <begin position="32"/>
        <end position="227"/>
    </location>
</feature>
<dbReference type="EMBL" id="LJPT01000021">
    <property type="protein sequence ID" value="KPW51849.1"/>
    <property type="molecule type" value="Genomic_DNA"/>
</dbReference>
<dbReference type="InterPro" id="IPR052155">
    <property type="entry name" value="Biofilm_reg_signaling"/>
</dbReference>
<proteinExistence type="predicted"/>
<dbReference type="PROSITE" id="PS50924">
    <property type="entry name" value="MHYT"/>
    <property type="match status" value="1"/>
</dbReference>
<keyword evidence="3" id="KW-0472">Membrane</keyword>
<dbReference type="Pfam" id="PF00990">
    <property type="entry name" value="GGDEF"/>
    <property type="match status" value="1"/>
</dbReference>
<feature type="transmembrane region" description="Helical" evidence="3">
    <location>
        <begin position="73"/>
        <end position="93"/>
    </location>
</feature>
<feature type="transmembrane region" description="Helical" evidence="3">
    <location>
        <begin position="168"/>
        <end position="186"/>
    </location>
</feature>
<evidence type="ECO:0000313" key="8">
    <source>
        <dbReference type="EMBL" id="KPW51849.1"/>
    </source>
</evidence>
<dbReference type="GO" id="GO:0005886">
    <property type="term" value="C:plasma membrane"/>
    <property type="evidence" value="ECO:0007669"/>
    <property type="project" value="UniProtKB-SubCell"/>
</dbReference>
<feature type="transmembrane region" description="Helical" evidence="3">
    <location>
        <begin position="34"/>
        <end position="52"/>
    </location>
</feature>
<feature type="region of interest" description="Disordered" evidence="4">
    <location>
        <begin position="743"/>
        <end position="771"/>
    </location>
</feature>
<keyword evidence="3" id="KW-0812">Transmembrane</keyword>
<feature type="domain" description="GGDEF" evidence="6">
    <location>
        <begin position="328"/>
        <end position="460"/>
    </location>
</feature>